<dbReference type="GO" id="GO:0005634">
    <property type="term" value="C:nucleus"/>
    <property type="evidence" value="ECO:0007669"/>
    <property type="project" value="TreeGrafter"/>
</dbReference>
<dbReference type="PANTHER" id="PTHR11042:SF190">
    <property type="entry name" value="MITOSIS INHIBITOR PROTEIN KINASE MIK1"/>
    <property type="match status" value="1"/>
</dbReference>
<dbReference type="PROSITE" id="PS50011">
    <property type="entry name" value="PROTEIN_KINASE_DOM"/>
    <property type="match status" value="1"/>
</dbReference>
<dbReference type="Pfam" id="PF00069">
    <property type="entry name" value="Pkinase"/>
    <property type="match status" value="1"/>
</dbReference>
<dbReference type="InterPro" id="IPR011009">
    <property type="entry name" value="Kinase-like_dom_sf"/>
</dbReference>
<keyword evidence="9" id="KW-1185">Reference proteome</keyword>
<feature type="compositionally biased region" description="Polar residues" evidence="6">
    <location>
        <begin position="91"/>
        <end position="112"/>
    </location>
</feature>
<dbReference type="InParanoid" id="A0A1Y2GAZ5"/>
<accession>A0A1Y2GAZ5</accession>
<dbReference type="GO" id="GO:0110031">
    <property type="term" value="P:negative regulation of G2/MI transition of meiotic cell cycle"/>
    <property type="evidence" value="ECO:0007669"/>
    <property type="project" value="TreeGrafter"/>
</dbReference>
<sequence>MTVKPTPAGLHHSPSPFRPGSIFYNESASEPYTYLDTSTPSSTTTSQQQQQVIETKKAHPQVLAHSEVSLASPPPSPSRNSIFDQPWSGASRPNISSLRASSSNNVTTTNGINKDAIPRGSSSTYGSKIHQHQRASSPIYNMESTASSNITTTAAATSSLRSPAPARLVNSRSLSYDQGQLQRSILSSHQDIVHGTPRTSSSHRILRSPVHVPRSLPSPSLPPSSSSIFLPPMSLNGHGPSVSSCSQHDSAENAPPFSLNLDCSKANLLGYGRHSEVYKALIHPSSSHMRQYLHTRKTLRAMSCQDVFQQSKEDITQSDTIVCAAKCLSSDADSQSAGLAEAAILRRLHTTQVENPGRLYLVDYLGLYDQAKKQIISVVESSSHERAVQSDHQDGQWTLLLEYCQNGSMWDWIRQNPEKVGFRRWLTWSLQLLQAVDCIHDAGLIHHDIKPHNILLDSFLDAKLSDFGAGRFLSTPDTTGSIIGDIIEAEKSKAKDCFSLEEGRGRGTPPYSAPEMFASSSTCAYYGRPIDIYSLGVSLYVIGLTAHEPFHKVKSMIEMIVWIKKGGFWLWEDQSWVHDRGPIPKVTPSSRLSASSAAQAQAQASIINNNESKERRQGGPRSTRASFSALHTLNLPPINTQLAVARSCLSPTSICSATSSAGATGLYKSPIISFNTSNNHFLNGHSPERSARSSQPSTPISPLPLPSPTVKSSAARSTPRKDEQRKSGEIVMRFLNGEVVPIQVIQLLKDMCQADPEQRPTAKAALQRLQEIQAQLDATMGMDMDTDVDLTENTIV</sequence>
<dbReference type="RefSeq" id="XP_021877274.1">
    <property type="nucleotide sequence ID" value="XM_022025517.1"/>
</dbReference>
<dbReference type="GO" id="GO:0004713">
    <property type="term" value="F:protein tyrosine kinase activity"/>
    <property type="evidence" value="ECO:0007669"/>
    <property type="project" value="TreeGrafter"/>
</dbReference>
<evidence type="ECO:0000313" key="9">
    <source>
        <dbReference type="Proteomes" id="UP000193648"/>
    </source>
</evidence>
<dbReference type="Proteomes" id="UP000193648">
    <property type="component" value="Unassembled WGS sequence"/>
</dbReference>
<keyword evidence="4" id="KW-0067">ATP-binding</keyword>
<evidence type="ECO:0000259" key="7">
    <source>
        <dbReference type="PROSITE" id="PS50011"/>
    </source>
</evidence>
<feature type="domain" description="Protein kinase" evidence="7">
    <location>
        <begin position="263"/>
        <end position="776"/>
    </location>
</feature>
<dbReference type="SUPFAM" id="SSF56112">
    <property type="entry name" value="Protein kinase-like (PK-like)"/>
    <property type="match status" value="1"/>
</dbReference>
<dbReference type="GeneID" id="33567361"/>
<evidence type="ECO:0000256" key="1">
    <source>
        <dbReference type="ARBA" id="ARBA00022679"/>
    </source>
</evidence>
<gene>
    <name evidence="8" type="ORF">BCR41DRAFT_361387</name>
</gene>
<dbReference type="GO" id="GO:0005737">
    <property type="term" value="C:cytoplasm"/>
    <property type="evidence" value="ECO:0007669"/>
    <property type="project" value="TreeGrafter"/>
</dbReference>
<dbReference type="PROSITE" id="PS00108">
    <property type="entry name" value="PROTEIN_KINASE_ST"/>
    <property type="match status" value="1"/>
</dbReference>
<organism evidence="8 9">
    <name type="scientific">Lobosporangium transversale</name>
    <dbReference type="NCBI Taxonomy" id="64571"/>
    <lineage>
        <taxon>Eukaryota</taxon>
        <taxon>Fungi</taxon>
        <taxon>Fungi incertae sedis</taxon>
        <taxon>Mucoromycota</taxon>
        <taxon>Mortierellomycotina</taxon>
        <taxon>Mortierellomycetes</taxon>
        <taxon>Mortierellales</taxon>
        <taxon>Mortierellaceae</taxon>
        <taxon>Lobosporangium</taxon>
    </lineage>
</organism>
<feature type="region of interest" description="Disordered" evidence="6">
    <location>
        <begin position="680"/>
        <end position="728"/>
    </location>
</feature>
<dbReference type="InterPro" id="IPR000719">
    <property type="entry name" value="Prot_kinase_dom"/>
</dbReference>
<dbReference type="AlphaFoldDB" id="A0A1Y2GAZ5"/>
<evidence type="ECO:0000256" key="5">
    <source>
        <dbReference type="ARBA" id="ARBA00037982"/>
    </source>
</evidence>
<protein>
    <submittedName>
        <fullName evidence="8">Kinase-like domain-containing protein</fullName>
    </submittedName>
</protein>
<evidence type="ECO:0000256" key="2">
    <source>
        <dbReference type="ARBA" id="ARBA00022741"/>
    </source>
</evidence>
<feature type="region of interest" description="Disordered" evidence="6">
    <location>
        <begin position="1"/>
        <end position="140"/>
    </location>
</feature>
<comment type="caution">
    <text evidence="8">The sequence shown here is derived from an EMBL/GenBank/DDBJ whole genome shotgun (WGS) entry which is preliminary data.</text>
</comment>
<proteinExistence type="inferred from homology"/>
<feature type="compositionally biased region" description="Low complexity" evidence="6">
    <location>
        <begin position="37"/>
        <end position="51"/>
    </location>
</feature>
<dbReference type="InterPro" id="IPR008271">
    <property type="entry name" value="Ser/Thr_kinase_AS"/>
</dbReference>
<feature type="compositionally biased region" description="Basic and acidic residues" evidence="6">
    <location>
        <begin position="719"/>
        <end position="728"/>
    </location>
</feature>
<evidence type="ECO:0000256" key="4">
    <source>
        <dbReference type="ARBA" id="ARBA00022840"/>
    </source>
</evidence>
<name>A0A1Y2GAZ5_9FUNG</name>
<comment type="similarity">
    <text evidence="5">Belongs to the protein kinase superfamily. Ser/Thr protein kinase family. GCN2 subfamily.</text>
</comment>
<dbReference type="EMBL" id="MCFF01000048">
    <property type="protein sequence ID" value="ORZ05893.1"/>
    <property type="molecule type" value="Genomic_DNA"/>
</dbReference>
<dbReference type="STRING" id="64571.A0A1Y2GAZ5"/>
<keyword evidence="2" id="KW-0547">Nucleotide-binding</keyword>
<reference evidence="8 9" key="1">
    <citation type="submission" date="2016-07" db="EMBL/GenBank/DDBJ databases">
        <title>Pervasive Adenine N6-methylation of Active Genes in Fungi.</title>
        <authorList>
            <consortium name="DOE Joint Genome Institute"/>
            <person name="Mondo S.J."/>
            <person name="Dannebaum R.O."/>
            <person name="Kuo R.C."/>
            <person name="Labutti K."/>
            <person name="Haridas S."/>
            <person name="Kuo A."/>
            <person name="Salamov A."/>
            <person name="Ahrendt S.R."/>
            <person name="Lipzen A."/>
            <person name="Sullivan W."/>
            <person name="Andreopoulos W.B."/>
            <person name="Clum A."/>
            <person name="Lindquist E."/>
            <person name="Daum C."/>
            <person name="Ramamoorthy G.K."/>
            <person name="Gryganskyi A."/>
            <person name="Culley D."/>
            <person name="Magnuson J.K."/>
            <person name="James T.Y."/>
            <person name="O'Malley M.A."/>
            <person name="Stajich J.E."/>
            <person name="Spatafora J.W."/>
            <person name="Visel A."/>
            <person name="Grigoriev I.V."/>
        </authorList>
    </citation>
    <scope>NUCLEOTIDE SEQUENCE [LARGE SCALE GENOMIC DNA]</scope>
    <source>
        <strain evidence="8 9">NRRL 3116</strain>
    </source>
</reference>
<dbReference type="Gene3D" id="1.10.510.10">
    <property type="entry name" value="Transferase(Phosphotransferase) domain 1"/>
    <property type="match status" value="2"/>
</dbReference>
<dbReference type="OrthoDB" id="4062651at2759"/>
<keyword evidence="1" id="KW-0808">Transferase</keyword>
<evidence type="ECO:0000256" key="6">
    <source>
        <dbReference type="SAM" id="MobiDB-lite"/>
    </source>
</evidence>
<dbReference type="InterPro" id="IPR050339">
    <property type="entry name" value="CC_SR_Kinase"/>
</dbReference>
<keyword evidence="3 8" id="KW-0418">Kinase</keyword>
<feature type="region of interest" description="Disordered" evidence="6">
    <location>
        <begin position="187"/>
        <end position="225"/>
    </location>
</feature>
<feature type="compositionally biased region" description="Low complexity" evidence="6">
    <location>
        <begin position="208"/>
        <end position="225"/>
    </location>
</feature>
<evidence type="ECO:0000256" key="3">
    <source>
        <dbReference type="ARBA" id="ARBA00022777"/>
    </source>
</evidence>
<dbReference type="GO" id="GO:0005524">
    <property type="term" value="F:ATP binding"/>
    <property type="evidence" value="ECO:0007669"/>
    <property type="project" value="UniProtKB-KW"/>
</dbReference>
<evidence type="ECO:0000313" key="8">
    <source>
        <dbReference type="EMBL" id="ORZ05893.1"/>
    </source>
</evidence>
<dbReference type="PANTHER" id="PTHR11042">
    <property type="entry name" value="EUKARYOTIC TRANSLATION INITIATION FACTOR 2-ALPHA KINASE EIF2-ALPHA KINASE -RELATED"/>
    <property type="match status" value="1"/>
</dbReference>
<dbReference type="SMART" id="SM00220">
    <property type="entry name" value="S_TKc"/>
    <property type="match status" value="1"/>
</dbReference>
<dbReference type="CDD" id="cd00180">
    <property type="entry name" value="PKc"/>
    <property type="match status" value="1"/>
</dbReference>